<gene>
    <name evidence="3" type="ordered locus">Calni_1033</name>
</gene>
<name>E4TI14_CALNY</name>
<sequence>MQNKIYYKIGEVCEITGLKPSIVRFWEKEFHQLRPLKLSSNQRYYTSNHIDLLNKIKYLLYEEKLTIEGAKKKLKEKTTEEKLSEIKEELKSILLDIKKSIQEGRSID</sequence>
<dbReference type="HOGENOM" id="CLU_045945_4_2_0"/>
<organism evidence="3 4">
    <name type="scientific">Calditerrivibrio nitroreducens (strain DSM 19672 / NBRC 101217 / Yu37-1)</name>
    <dbReference type="NCBI Taxonomy" id="768670"/>
    <lineage>
        <taxon>Bacteria</taxon>
        <taxon>Pseudomonadati</taxon>
        <taxon>Deferribacterota</taxon>
        <taxon>Deferribacteres</taxon>
        <taxon>Deferribacterales</taxon>
        <taxon>Calditerrivibrionaceae</taxon>
    </lineage>
</organism>
<dbReference type="Gene3D" id="1.10.1660.10">
    <property type="match status" value="1"/>
</dbReference>
<dbReference type="Pfam" id="PF13411">
    <property type="entry name" value="MerR_1"/>
    <property type="match status" value="1"/>
</dbReference>
<dbReference type="eggNOG" id="COG0789">
    <property type="taxonomic scope" value="Bacteria"/>
</dbReference>
<dbReference type="InterPro" id="IPR047057">
    <property type="entry name" value="MerR_fam"/>
</dbReference>
<reference evidence="3" key="2">
    <citation type="journal article" date="2011" name="Stand. Genomic Sci.">
        <title>Complete genome sequence of Calditerrivibrio nitroreducens type strain (Yu37-1).</title>
        <authorList>
            <person name="Pitluck S."/>
            <person name="Sikorski J."/>
            <person name="Zeytun A."/>
            <person name="Lapidus A."/>
            <person name="Nolan M."/>
            <person name="Lucas S."/>
            <person name="Hammon N."/>
            <person name="Deshpande S."/>
            <person name="Cheng J.F."/>
            <person name="Tapia R."/>
            <person name="Han C."/>
            <person name="Goodwin L."/>
            <person name="Liolios K."/>
            <person name="Pagani I."/>
            <person name="Ivanova N."/>
            <person name="Mavromatis K."/>
            <person name="Pati A."/>
            <person name="Chen A."/>
            <person name="Palaniappan K."/>
            <person name="Hauser L."/>
            <person name="Chang Y.J."/>
            <person name="Jeffries C.D."/>
            <person name="Detter J.C."/>
            <person name="Brambilla E."/>
            <person name="Djao O.D."/>
            <person name="Rohde M."/>
            <person name="Spring S."/>
            <person name="Goker M."/>
            <person name="Woyke T."/>
            <person name="Bristow J."/>
            <person name="Eisen J.A."/>
            <person name="Markowitz V."/>
            <person name="Hugenholtz P."/>
            <person name="Kyrpides N.C."/>
            <person name="Klenk H.P."/>
            <person name="Land M."/>
        </authorList>
    </citation>
    <scope>NUCLEOTIDE SEQUENCE [LARGE SCALE GENOMIC DNA]</scope>
    <source>
        <strain evidence="3">DSM 19672</strain>
    </source>
</reference>
<reference key="1">
    <citation type="submission" date="2010-11" db="EMBL/GenBank/DDBJ databases">
        <title>The complete genome of chromosome of Calditerrivibrio nitroreducens DSM 19672.</title>
        <authorList>
            <consortium name="US DOE Joint Genome Institute (JGI-PGF)"/>
            <person name="Lucas S."/>
            <person name="Copeland A."/>
            <person name="Lapidus A."/>
            <person name="Bruce D."/>
            <person name="Goodwin L."/>
            <person name="Pitluck S."/>
            <person name="Kyrpides N."/>
            <person name="Mavromatis K."/>
            <person name="Ivanova N."/>
            <person name="Mikhailova N."/>
            <person name="Zeytun A."/>
            <person name="Brettin T."/>
            <person name="Detter J.C."/>
            <person name="Tapia R."/>
            <person name="Han C."/>
            <person name="Land M."/>
            <person name="Hauser L."/>
            <person name="Markowitz V."/>
            <person name="Cheng J.-F."/>
            <person name="Hugenholtz P."/>
            <person name="Woyke T."/>
            <person name="Wu D."/>
            <person name="Spring S."/>
            <person name="Schroeder M."/>
            <person name="Brambilla E."/>
            <person name="Klenk H.-P."/>
            <person name="Eisen J.A."/>
        </authorList>
    </citation>
    <scope>NUCLEOTIDE SEQUENCE [LARGE SCALE GENOMIC DNA]</scope>
    <source>
        <strain>DSM 19672</strain>
    </source>
</reference>
<accession>E4TI14</accession>
<evidence type="ECO:0000256" key="1">
    <source>
        <dbReference type="ARBA" id="ARBA00023125"/>
    </source>
</evidence>
<dbReference type="KEGG" id="cni:Calni_1033"/>
<dbReference type="SUPFAM" id="SSF46955">
    <property type="entry name" value="Putative DNA-binding domain"/>
    <property type="match status" value="1"/>
</dbReference>
<keyword evidence="1" id="KW-0238">DNA-binding</keyword>
<keyword evidence="4" id="KW-1185">Reference proteome</keyword>
<evidence type="ECO:0000259" key="2">
    <source>
        <dbReference type="PROSITE" id="PS50937"/>
    </source>
</evidence>
<dbReference type="STRING" id="768670.Calni_1033"/>
<evidence type="ECO:0000313" key="4">
    <source>
        <dbReference type="Proteomes" id="UP000007039"/>
    </source>
</evidence>
<dbReference type="GO" id="GO:0003677">
    <property type="term" value="F:DNA binding"/>
    <property type="evidence" value="ECO:0007669"/>
    <property type="project" value="UniProtKB-KW"/>
</dbReference>
<dbReference type="InterPro" id="IPR009061">
    <property type="entry name" value="DNA-bd_dom_put_sf"/>
</dbReference>
<dbReference type="RefSeq" id="WP_013451157.1">
    <property type="nucleotide sequence ID" value="NC_014758.1"/>
</dbReference>
<dbReference type="Proteomes" id="UP000007039">
    <property type="component" value="Chromosome"/>
</dbReference>
<dbReference type="EMBL" id="CP002347">
    <property type="protein sequence ID" value="ADR18944.1"/>
    <property type="molecule type" value="Genomic_DNA"/>
</dbReference>
<dbReference type="PANTHER" id="PTHR30204">
    <property type="entry name" value="REDOX-CYCLING DRUG-SENSING TRANSCRIPTIONAL ACTIVATOR SOXR"/>
    <property type="match status" value="1"/>
</dbReference>
<dbReference type="AlphaFoldDB" id="E4TI14"/>
<dbReference type="OrthoDB" id="9810140at2"/>
<dbReference type="PANTHER" id="PTHR30204:SF15">
    <property type="entry name" value="BLL5018 PROTEIN"/>
    <property type="match status" value="1"/>
</dbReference>
<protein>
    <submittedName>
        <fullName evidence="3">Regulatory protein MerR</fullName>
    </submittedName>
</protein>
<dbReference type="SMART" id="SM00422">
    <property type="entry name" value="HTH_MERR"/>
    <property type="match status" value="1"/>
</dbReference>
<evidence type="ECO:0000313" key="3">
    <source>
        <dbReference type="EMBL" id="ADR18944.1"/>
    </source>
</evidence>
<dbReference type="InterPro" id="IPR000551">
    <property type="entry name" value="MerR-type_HTH_dom"/>
</dbReference>
<dbReference type="GO" id="GO:0003700">
    <property type="term" value="F:DNA-binding transcription factor activity"/>
    <property type="evidence" value="ECO:0007669"/>
    <property type="project" value="InterPro"/>
</dbReference>
<proteinExistence type="predicted"/>
<feature type="domain" description="HTH merR-type" evidence="2">
    <location>
        <begin position="6"/>
        <end position="76"/>
    </location>
</feature>
<dbReference type="PROSITE" id="PS50937">
    <property type="entry name" value="HTH_MERR_2"/>
    <property type="match status" value="1"/>
</dbReference>